<keyword evidence="3" id="KW-1185">Reference proteome</keyword>
<reference evidence="2" key="1">
    <citation type="submission" date="2022-01" db="EMBL/GenBank/DDBJ databases">
        <title>Microbacterium eymi and Microbacterium rhizovicinus sp. nov., isolated from the rhizospheric soil of Elymus tsukushiensis, a plant native to the Dokdo Islands, Republic of Korea.</title>
        <authorList>
            <person name="Hwang Y.J."/>
        </authorList>
    </citation>
    <scope>NUCLEOTIDE SEQUENCE</scope>
    <source>
        <strain evidence="2">KUDC0405</strain>
    </source>
</reference>
<dbReference type="InterPro" id="IPR032710">
    <property type="entry name" value="NTF2-like_dom_sf"/>
</dbReference>
<organism evidence="2 3">
    <name type="scientific">Microbacterium elymi</name>
    <dbReference type="NCBI Taxonomy" id="2909587"/>
    <lineage>
        <taxon>Bacteria</taxon>
        <taxon>Bacillati</taxon>
        <taxon>Actinomycetota</taxon>
        <taxon>Actinomycetes</taxon>
        <taxon>Micrococcales</taxon>
        <taxon>Microbacteriaceae</taxon>
        <taxon>Microbacterium</taxon>
    </lineage>
</organism>
<dbReference type="InterPro" id="IPR037401">
    <property type="entry name" value="SnoaL-like"/>
</dbReference>
<sequence length="168" mass="18922">MAYDGVENVSGAYGFFLDDFRWADMAALFAAKGHKQSAFAGYAIGPEAILGTAIACYGTTRAFRPVLSFHWRTQPVIHVSHDGRSANLRTRLFQPRTAIHPDDTPRDFYMGGLHTGMYPNDQAVLEDGTWRLWSLAVDEHYVAMQNWREGWAGVSPRPEGMRRGRVRC</sequence>
<feature type="domain" description="SnoaL-like" evidence="1">
    <location>
        <begin position="5"/>
        <end position="135"/>
    </location>
</feature>
<name>A0ABY5NNA5_9MICO</name>
<evidence type="ECO:0000313" key="2">
    <source>
        <dbReference type="EMBL" id="UUT36601.1"/>
    </source>
</evidence>
<protein>
    <submittedName>
        <fullName evidence="2">Nuclear transport factor 2 family protein</fullName>
    </submittedName>
</protein>
<dbReference type="EMBL" id="CP091139">
    <property type="protein sequence ID" value="UUT36601.1"/>
    <property type="molecule type" value="Genomic_DNA"/>
</dbReference>
<evidence type="ECO:0000313" key="3">
    <source>
        <dbReference type="Proteomes" id="UP001054811"/>
    </source>
</evidence>
<gene>
    <name evidence="2" type="ORF">L2X98_26435</name>
</gene>
<dbReference type="Pfam" id="PF13577">
    <property type="entry name" value="SnoaL_4"/>
    <property type="match status" value="1"/>
</dbReference>
<proteinExistence type="predicted"/>
<dbReference type="SUPFAM" id="SSF54427">
    <property type="entry name" value="NTF2-like"/>
    <property type="match status" value="1"/>
</dbReference>
<dbReference type="Proteomes" id="UP001054811">
    <property type="component" value="Chromosome"/>
</dbReference>
<evidence type="ECO:0000259" key="1">
    <source>
        <dbReference type="Pfam" id="PF13577"/>
    </source>
</evidence>
<dbReference type="Gene3D" id="3.10.450.50">
    <property type="match status" value="1"/>
</dbReference>
<accession>A0ABY5NNA5</accession>